<feature type="non-terminal residue" evidence="1">
    <location>
        <position position="73"/>
    </location>
</feature>
<evidence type="ECO:0000313" key="1">
    <source>
        <dbReference type="EMBL" id="MCI26666.1"/>
    </source>
</evidence>
<keyword evidence="2" id="KW-1185">Reference proteome</keyword>
<protein>
    <submittedName>
        <fullName evidence="1">Uncharacterized protein</fullName>
    </submittedName>
</protein>
<sequence length="73" mass="8202">RHHGEQEPHNIDVGFMVDTHASSSGAHAECENFGRMEDMVGDAFGVNLSYERGGEEEIIPNEKALKFYSMMEE</sequence>
<dbReference type="EMBL" id="LXQA010154632">
    <property type="protein sequence ID" value="MCI26666.1"/>
    <property type="molecule type" value="Genomic_DNA"/>
</dbReference>
<dbReference type="Proteomes" id="UP000265520">
    <property type="component" value="Unassembled WGS sequence"/>
</dbReference>
<feature type="non-terminal residue" evidence="1">
    <location>
        <position position="1"/>
    </location>
</feature>
<organism evidence="1 2">
    <name type="scientific">Trifolium medium</name>
    <dbReference type="NCBI Taxonomy" id="97028"/>
    <lineage>
        <taxon>Eukaryota</taxon>
        <taxon>Viridiplantae</taxon>
        <taxon>Streptophyta</taxon>
        <taxon>Embryophyta</taxon>
        <taxon>Tracheophyta</taxon>
        <taxon>Spermatophyta</taxon>
        <taxon>Magnoliopsida</taxon>
        <taxon>eudicotyledons</taxon>
        <taxon>Gunneridae</taxon>
        <taxon>Pentapetalae</taxon>
        <taxon>rosids</taxon>
        <taxon>fabids</taxon>
        <taxon>Fabales</taxon>
        <taxon>Fabaceae</taxon>
        <taxon>Papilionoideae</taxon>
        <taxon>50 kb inversion clade</taxon>
        <taxon>NPAAA clade</taxon>
        <taxon>Hologalegina</taxon>
        <taxon>IRL clade</taxon>
        <taxon>Trifolieae</taxon>
        <taxon>Trifolium</taxon>
    </lineage>
</organism>
<dbReference type="AlphaFoldDB" id="A0A392QT15"/>
<name>A0A392QT15_9FABA</name>
<reference evidence="1 2" key="1">
    <citation type="journal article" date="2018" name="Front. Plant Sci.">
        <title>Red Clover (Trifolium pratense) and Zigzag Clover (T. medium) - A Picture of Genomic Similarities and Differences.</title>
        <authorList>
            <person name="Dluhosova J."/>
            <person name="Istvanek J."/>
            <person name="Nedelnik J."/>
            <person name="Repkova J."/>
        </authorList>
    </citation>
    <scope>NUCLEOTIDE SEQUENCE [LARGE SCALE GENOMIC DNA]</scope>
    <source>
        <strain evidence="2">cv. 10/8</strain>
        <tissue evidence="1">Leaf</tissue>
    </source>
</reference>
<comment type="caution">
    <text evidence="1">The sequence shown here is derived from an EMBL/GenBank/DDBJ whole genome shotgun (WGS) entry which is preliminary data.</text>
</comment>
<proteinExistence type="predicted"/>
<evidence type="ECO:0000313" key="2">
    <source>
        <dbReference type="Proteomes" id="UP000265520"/>
    </source>
</evidence>
<accession>A0A392QT15</accession>